<evidence type="ECO:0000256" key="3">
    <source>
        <dbReference type="ARBA" id="ARBA00022840"/>
    </source>
</evidence>
<keyword evidence="8" id="KW-1185">Reference proteome</keyword>
<keyword evidence="5 7" id="KW-0418">Kinase</keyword>
<dbReference type="CDD" id="cd02022">
    <property type="entry name" value="DPCK"/>
    <property type="match status" value="1"/>
</dbReference>
<dbReference type="PROSITE" id="PS51219">
    <property type="entry name" value="DPCK"/>
    <property type="match status" value="1"/>
</dbReference>
<dbReference type="Pfam" id="PF01121">
    <property type="entry name" value="CoaE"/>
    <property type="match status" value="1"/>
</dbReference>
<dbReference type="EMBL" id="QICL01000028">
    <property type="protein sequence ID" value="PXV60945.1"/>
    <property type="molecule type" value="Genomic_DNA"/>
</dbReference>
<keyword evidence="5" id="KW-0808">Transferase</keyword>
<dbReference type="InterPro" id="IPR027417">
    <property type="entry name" value="P-loop_NTPase"/>
</dbReference>
<comment type="similarity">
    <text evidence="1 5">Belongs to the CoaE family.</text>
</comment>
<comment type="catalytic activity">
    <reaction evidence="5">
        <text>3'-dephospho-CoA + ATP = ADP + CoA + H(+)</text>
        <dbReference type="Rhea" id="RHEA:18245"/>
        <dbReference type="ChEBI" id="CHEBI:15378"/>
        <dbReference type="ChEBI" id="CHEBI:30616"/>
        <dbReference type="ChEBI" id="CHEBI:57287"/>
        <dbReference type="ChEBI" id="CHEBI:57328"/>
        <dbReference type="ChEBI" id="CHEBI:456216"/>
        <dbReference type="EC" id="2.7.1.24"/>
    </reaction>
</comment>
<dbReference type="GO" id="GO:0005737">
    <property type="term" value="C:cytoplasm"/>
    <property type="evidence" value="ECO:0007669"/>
    <property type="project" value="UniProtKB-SubCell"/>
</dbReference>
<dbReference type="AlphaFoldDB" id="A0A2V3PJF5"/>
<dbReference type="InterPro" id="IPR001977">
    <property type="entry name" value="Depp_CoAkinase"/>
</dbReference>
<dbReference type="SUPFAM" id="SSF52540">
    <property type="entry name" value="P-loop containing nucleoside triphosphate hydrolases"/>
    <property type="match status" value="1"/>
</dbReference>
<dbReference type="Proteomes" id="UP000247973">
    <property type="component" value="Unassembled WGS sequence"/>
</dbReference>
<protein>
    <recommendedName>
        <fullName evidence="5 6">Dephospho-CoA kinase</fullName>
        <ecNumber evidence="5 6">2.7.1.24</ecNumber>
    </recommendedName>
    <alternativeName>
        <fullName evidence="5">Dephosphocoenzyme A kinase</fullName>
    </alternativeName>
</protein>
<dbReference type="GO" id="GO:0004140">
    <property type="term" value="F:dephospho-CoA kinase activity"/>
    <property type="evidence" value="ECO:0007669"/>
    <property type="project" value="UniProtKB-UniRule"/>
</dbReference>
<dbReference type="GO" id="GO:0005524">
    <property type="term" value="F:ATP binding"/>
    <property type="evidence" value="ECO:0007669"/>
    <property type="project" value="UniProtKB-UniRule"/>
</dbReference>
<dbReference type="EC" id="2.7.1.24" evidence="5 6"/>
<name>A0A2V3PJF5_9BACT</name>
<sequence>MIRLGITGGIGSGKSTVTNIIKLLDIPVYIADIESKKLTESSPVVREKLMQAFGDNLYEGHALNKQLLASYIFNDKHKLAIANSIIHPVVDQHYCEWVKSHQHHHIVALEAAILYESGMQRLTDKVMMVYTPLEERIERTMLRDNTTREKVLERINSQLSDDEKLKLADYIVYNDERKSLIQQCIEIIENIK</sequence>
<evidence type="ECO:0000313" key="8">
    <source>
        <dbReference type="Proteomes" id="UP000247973"/>
    </source>
</evidence>
<comment type="subcellular location">
    <subcellularLocation>
        <location evidence="5">Cytoplasm</location>
    </subcellularLocation>
</comment>
<dbReference type="Gene3D" id="3.40.50.300">
    <property type="entry name" value="P-loop containing nucleotide triphosphate hydrolases"/>
    <property type="match status" value="1"/>
</dbReference>
<comment type="function">
    <text evidence="5">Catalyzes the phosphorylation of the 3'-hydroxyl group of dephosphocoenzyme A to form coenzyme A.</text>
</comment>
<dbReference type="RefSeq" id="WP_110312006.1">
    <property type="nucleotide sequence ID" value="NZ_QICL01000028.1"/>
</dbReference>
<comment type="caution">
    <text evidence="7">The sequence shown here is derived from an EMBL/GenBank/DDBJ whole genome shotgun (WGS) entry which is preliminary data.</text>
</comment>
<evidence type="ECO:0000313" key="7">
    <source>
        <dbReference type="EMBL" id="PXV60945.1"/>
    </source>
</evidence>
<organism evidence="7 8">
    <name type="scientific">Dysgonomonas alginatilytica</name>
    <dbReference type="NCBI Taxonomy" id="1605892"/>
    <lineage>
        <taxon>Bacteria</taxon>
        <taxon>Pseudomonadati</taxon>
        <taxon>Bacteroidota</taxon>
        <taxon>Bacteroidia</taxon>
        <taxon>Bacteroidales</taxon>
        <taxon>Dysgonomonadaceae</taxon>
        <taxon>Dysgonomonas</taxon>
    </lineage>
</organism>
<dbReference type="PANTHER" id="PTHR10695">
    <property type="entry name" value="DEPHOSPHO-COA KINASE-RELATED"/>
    <property type="match status" value="1"/>
</dbReference>
<accession>A0A2V3PJF5</accession>
<keyword evidence="4 5" id="KW-0173">Coenzyme A biosynthesis</keyword>
<evidence type="ECO:0000256" key="2">
    <source>
        <dbReference type="ARBA" id="ARBA00022741"/>
    </source>
</evidence>
<feature type="binding site" evidence="5">
    <location>
        <begin position="11"/>
        <end position="16"/>
    </location>
    <ligand>
        <name>ATP</name>
        <dbReference type="ChEBI" id="CHEBI:30616"/>
    </ligand>
</feature>
<evidence type="ECO:0000256" key="5">
    <source>
        <dbReference type="HAMAP-Rule" id="MF_00376"/>
    </source>
</evidence>
<dbReference type="UniPathway" id="UPA00241">
    <property type="reaction ID" value="UER00356"/>
</dbReference>
<evidence type="ECO:0000256" key="6">
    <source>
        <dbReference type="NCBIfam" id="TIGR00152"/>
    </source>
</evidence>
<dbReference type="HAMAP" id="MF_00376">
    <property type="entry name" value="Dephospho_CoA_kinase"/>
    <property type="match status" value="1"/>
</dbReference>
<proteinExistence type="inferred from homology"/>
<dbReference type="PANTHER" id="PTHR10695:SF46">
    <property type="entry name" value="BIFUNCTIONAL COENZYME A SYNTHASE-RELATED"/>
    <property type="match status" value="1"/>
</dbReference>
<evidence type="ECO:0000256" key="1">
    <source>
        <dbReference type="ARBA" id="ARBA00009018"/>
    </source>
</evidence>
<evidence type="ECO:0000256" key="4">
    <source>
        <dbReference type="ARBA" id="ARBA00022993"/>
    </source>
</evidence>
<dbReference type="NCBIfam" id="TIGR00152">
    <property type="entry name" value="dephospho-CoA kinase"/>
    <property type="match status" value="1"/>
</dbReference>
<keyword evidence="3 5" id="KW-0067">ATP-binding</keyword>
<reference evidence="7 8" key="1">
    <citation type="submission" date="2018-03" db="EMBL/GenBank/DDBJ databases">
        <title>Genomic Encyclopedia of Archaeal and Bacterial Type Strains, Phase II (KMG-II): from individual species to whole genera.</title>
        <authorList>
            <person name="Goeker M."/>
        </authorList>
    </citation>
    <scope>NUCLEOTIDE SEQUENCE [LARGE SCALE GENOMIC DNA]</scope>
    <source>
        <strain evidence="7 8">DSM 100214</strain>
    </source>
</reference>
<keyword evidence="5" id="KW-0963">Cytoplasm</keyword>
<keyword evidence="2 5" id="KW-0547">Nucleotide-binding</keyword>
<dbReference type="GO" id="GO:0015937">
    <property type="term" value="P:coenzyme A biosynthetic process"/>
    <property type="evidence" value="ECO:0007669"/>
    <property type="project" value="UniProtKB-UniRule"/>
</dbReference>
<comment type="pathway">
    <text evidence="5">Cofactor biosynthesis; coenzyme A biosynthesis; CoA from (R)-pantothenate: step 5/5.</text>
</comment>
<gene>
    <name evidence="5" type="primary">coaE</name>
    <name evidence="7" type="ORF">CLV62_12833</name>
</gene>
<dbReference type="OrthoDB" id="9812943at2"/>